<feature type="active site" description="Proton acceptor" evidence="4">
    <location>
        <position position="156"/>
    </location>
</feature>
<protein>
    <recommendedName>
        <fullName evidence="1">protein acetyllysine N-acetyltransferase</fullName>
        <ecNumber evidence="1">2.3.1.286</ecNumber>
    </recommendedName>
</protein>
<dbReference type="Gene3D" id="3.30.1600.10">
    <property type="entry name" value="SIR2/SIRT2 'Small Domain"/>
    <property type="match status" value="1"/>
</dbReference>
<feature type="binding site" evidence="4">
    <location>
        <position position="218"/>
    </location>
    <ligand>
        <name>Zn(2+)</name>
        <dbReference type="ChEBI" id="CHEBI:29105"/>
    </ligand>
</feature>
<dbReference type="HOGENOM" id="CLU_023643_3_2_11"/>
<dbReference type="InterPro" id="IPR003000">
    <property type="entry name" value="Sirtuin"/>
</dbReference>
<feature type="region of interest" description="Disordered" evidence="5">
    <location>
        <begin position="1"/>
        <end position="20"/>
    </location>
</feature>
<evidence type="ECO:0000256" key="2">
    <source>
        <dbReference type="ARBA" id="ARBA00022679"/>
    </source>
</evidence>
<evidence type="ECO:0000256" key="3">
    <source>
        <dbReference type="ARBA" id="ARBA00023027"/>
    </source>
</evidence>
<dbReference type="EMBL" id="CP001686">
    <property type="protein sequence ID" value="ACV06737.1"/>
    <property type="molecule type" value="Genomic_DNA"/>
</dbReference>
<dbReference type="eggNOG" id="COG0846">
    <property type="taxonomic scope" value="Bacteria"/>
</dbReference>
<proteinExistence type="predicted"/>
<name>C7NJ50_KYTSD</name>
<dbReference type="PROSITE" id="PS50305">
    <property type="entry name" value="SIRTUIN"/>
    <property type="match status" value="1"/>
</dbReference>
<dbReference type="GO" id="GO:0070403">
    <property type="term" value="F:NAD+ binding"/>
    <property type="evidence" value="ECO:0007669"/>
    <property type="project" value="InterPro"/>
</dbReference>
<keyword evidence="3" id="KW-0520">NAD</keyword>
<feature type="domain" description="Deacetylase sirtuin-type" evidence="6">
    <location>
        <begin position="27"/>
        <end position="317"/>
    </location>
</feature>
<dbReference type="PANTHER" id="PTHR11085:SF10">
    <property type="entry name" value="NAD-DEPENDENT PROTEIN DEACYLASE SIRTUIN-5, MITOCHONDRIAL-RELATED"/>
    <property type="match status" value="1"/>
</dbReference>
<evidence type="ECO:0000256" key="5">
    <source>
        <dbReference type="SAM" id="MobiDB-lite"/>
    </source>
</evidence>
<evidence type="ECO:0000313" key="7">
    <source>
        <dbReference type="EMBL" id="ACV06737.1"/>
    </source>
</evidence>
<keyword evidence="4" id="KW-0862">Zinc</keyword>
<dbReference type="SUPFAM" id="SSF52467">
    <property type="entry name" value="DHS-like NAD/FAD-binding domain"/>
    <property type="match status" value="1"/>
</dbReference>
<keyword evidence="8" id="KW-1185">Reference proteome</keyword>
<dbReference type="GO" id="GO:0017136">
    <property type="term" value="F:histone deacetylase activity, NAD-dependent"/>
    <property type="evidence" value="ECO:0007669"/>
    <property type="project" value="TreeGrafter"/>
</dbReference>
<dbReference type="InterPro" id="IPR050134">
    <property type="entry name" value="NAD-dep_sirtuin_deacylases"/>
</dbReference>
<dbReference type="Proteomes" id="UP000006666">
    <property type="component" value="Chromosome"/>
</dbReference>
<feature type="binding site" evidence="4">
    <location>
        <position position="167"/>
    </location>
    <ligand>
        <name>Zn(2+)</name>
        <dbReference type="ChEBI" id="CHEBI:29105"/>
    </ligand>
</feature>
<evidence type="ECO:0000259" key="6">
    <source>
        <dbReference type="PROSITE" id="PS50305"/>
    </source>
</evidence>
<keyword evidence="2" id="KW-0808">Transferase</keyword>
<evidence type="ECO:0000256" key="4">
    <source>
        <dbReference type="PROSITE-ProRule" id="PRU00236"/>
    </source>
</evidence>
<dbReference type="PANTHER" id="PTHR11085">
    <property type="entry name" value="NAD-DEPENDENT PROTEIN DEACYLASE SIRTUIN-5, MITOCHONDRIAL-RELATED"/>
    <property type="match status" value="1"/>
</dbReference>
<dbReference type="STRING" id="478801.Ksed_17240"/>
<dbReference type="Pfam" id="PF02146">
    <property type="entry name" value="SIR2"/>
    <property type="match status" value="1"/>
</dbReference>
<dbReference type="InterPro" id="IPR026591">
    <property type="entry name" value="Sirtuin_cat_small_dom_sf"/>
</dbReference>
<dbReference type="RefSeq" id="WP_015779679.1">
    <property type="nucleotide sequence ID" value="NC_013169.1"/>
</dbReference>
<feature type="binding site" evidence="4">
    <location>
        <position position="221"/>
    </location>
    <ligand>
        <name>Zn(2+)</name>
        <dbReference type="ChEBI" id="CHEBI:29105"/>
    </ligand>
</feature>
<dbReference type="GO" id="GO:0046872">
    <property type="term" value="F:metal ion binding"/>
    <property type="evidence" value="ECO:0007669"/>
    <property type="project" value="UniProtKB-KW"/>
</dbReference>
<evidence type="ECO:0000256" key="1">
    <source>
        <dbReference type="ARBA" id="ARBA00012928"/>
    </source>
</evidence>
<dbReference type="AlphaFoldDB" id="C7NJ50"/>
<reference evidence="7 8" key="1">
    <citation type="journal article" date="2009" name="Stand. Genomic Sci.">
        <title>Complete genome sequence of Kytococcus sedentarius type strain (541).</title>
        <authorList>
            <person name="Sims D."/>
            <person name="Brettin T."/>
            <person name="Detter J.C."/>
            <person name="Han C."/>
            <person name="Lapidus A."/>
            <person name="Copeland A."/>
            <person name="Glavina Del Rio T."/>
            <person name="Nolan M."/>
            <person name="Chen F."/>
            <person name="Lucas S."/>
            <person name="Tice H."/>
            <person name="Cheng J.F."/>
            <person name="Bruce D."/>
            <person name="Goodwin L."/>
            <person name="Pitluck S."/>
            <person name="Ovchinnikova G."/>
            <person name="Pati A."/>
            <person name="Ivanova N."/>
            <person name="Mavrommatis K."/>
            <person name="Chen A."/>
            <person name="Palaniappan K."/>
            <person name="D'haeseleer P."/>
            <person name="Chain P."/>
            <person name="Bristow J."/>
            <person name="Eisen J.A."/>
            <person name="Markowitz V."/>
            <person name="Hugenholtz P."/>
            <person name="Schneider S."/>
            <person name="Goker M."/>
            <person name="Pukall R."/>
            <person name="Kyrpides N.C."/>
            <person name="Klenk H.P."/>
        </authorList>
    </citation>
    <scope>NUCLEOTIDE SEQUENCE [LARGE SCALE GENOMIC DNA]</scope>
    <source>
        <strain evidence="8">ATCC 14392 / DSM 20547 / JCM 11482 / CCUG 33030 / NBRC 15357 / NCTC 11040 / CCM 314 / 541</strain>
    </source>
</reference>
<feature type="binding site" evidence="4">
    <location>
        <position position="164"/>
    </location>
    <ligand>
        <name>Zn(2+)</name>
        <dbReference type="ChEBI" id="CHEBI:29105"/>
    </ligand>
</feature>
<dbReference type="EC" id="2.3.1.286" evidence="1"/>
<accession>C7NJ50</accession>
<organism evidence="7 8">
    <name type="scientific">Kytococcus sedentarius (strain ATCC 14392 / DSM 20547 / JCM 11482 / CCUG 33030 / NBRC 15357 / NCTC 11040 / CCM 314 / 541)</name>
    <name type="common">Micrococcus sedentarius</name>
    <dbReference type="NCBI Taxonomy" id="478801"/>
    <lineage>
        <taxon>Bacteria</taxon>
        <taxon>Bacillati</taxon>
        <taxon>Actinomycetota</taxon>
        <taxon>Actinomycetes</taxon>
        <taxon>Micrococcales</taxon>
        <taxon>Kytococcaceae</taxon>
        <taxon>Kytococcus</taxon>
    </lineage>
</organism>
<sequence>MSAEGVPGAGGSGDQGVPELAPVVTLPPPVEAAPQEVEALARLLERHRLAVVTGAGMSTASGIPDYRGPDGVRRVQPMTIGDFRAGPESRRRYWARAFVGWERFTGAQPNAGHRLLAALQTEGVVSGAVAGITGVITQNVDGLHQRAGSPDVLELHGTLSAIVCLVCGAAESRESIQARLAAANPHHRDIVLGGAQVRPDGDVALDEETVAAFRTVECLVCGSDELKPDVVYFGENVPKPRVADAYAMVDAADGLLVLGSSLKVMSGYRFARHVHRAGGPVAVVTRGWHRADREASLTIDAMVDTTLAAVADVLGVGIRPDAAPR</sequence>
<gene>
    <name evidence="7" type="ordered locus">Ksed_17240</name>
</gene>
<dbReference type="Gene3D" id="3.40.50.1220">
    <property type="entry name" value="TPP-binding domain"/>
    <property type="match status" value="1"/>
</dbReference>
<dbReference type="KEGG" id="kse:Ksed_17240"/>
<dbReference type="InterPro" id="IPR029035">
    <property type="entry name" value="DHS-like_NAD/FAD-binding_dom"/>
</dbReference>
<keyword evidence="4" id="KW-0479">Metal-binding</keyword>
<evidence type="ECO:0000313" key="8">
    <source>
        <dbReference type="Proteomes" id="UP000006666"/>
    </source>
</evidence>
<dbReference type="InterPro" id="IPR026590">
    <property type="entry name" value="Ssirtuin_cat_dom"/>
</dbReference>